<dbReference type="AlphaFoldDB" id="A0A7X0PLR6"/>
<dbReference type="RefSeq" id="WP_184866093.1">
    <property type="nucleotide sequence ID" value="NZ_JACHLK010000033.1"/>
</dbReference>
<dbReference type="EMBL" id="JACHLK010000033">
    <property type="protein sequence ID" value="MBB6564248.1"/>
    <property type="molecule type" value="Genomic_DNA"/>
</dbReference>
<proteinExistence type="predicted"/>
<evidence type="ECO:0000313" key="3">
    <source>
        <dbReference type="EMBL" id="MBB6564248.1"/>
    </source>
</evidence>
<accession>A0A7X0PLR6</accession>
<dbReference type="InterPro" id="IPR036869">
    <property type="entry name" value="J_dom_sf"/>
</dbReference>
<organism evidence="3 4">
    <name type="scientific">Acidovorax soli</name>
    <dbReference type="NCBI Taxonomy" id="592050"/>
    <lineage>
        <taxon>Bacteria</taxon>
        <taxon>Pseudomonadati</taxon>
        <taxon>Pseudomonadota</taxon>
        <taxon>Betaproteobacteria</taxon>
        <taxon>Burkholderiales</taxon>
        <taxon>Comamonadaceae</taxon>
        <taxon>Acidovorax</taxon>
    </lineage>
</organism>
<evidence type="ECO:0000259" key="2">
    <source>
        <dbReference type="PROSITE" id="PS50076"/>
    </source>
</evidence>
<sequence length="346" mass="37218">MASRVTTLHTHYDNLKVARDASPAAIDAAYQAMVRRFGPASRPGDPQAARKMAIVDTSYAVLSNPHQRALHDLWVDQNDDEDAAAALRRPPPPSIPPLWMHSEVPQHYHQSRPLPLHAPEPPARPRHRRSTLPPQQLAAPSSHMERNWSLYALGAVVACLALVTAVPKSFLDDDPMVPGPAAASSGPLRGFSVPVFFATPRYTRPATAPNGRPWPEGAGYVDGYPLLGGEGEGSLTVDNSSNDSDAFVKLVAQDGDQPQVVRHIYVPAFQRFTVNRLAPGQYDLRYRNLATGSLARTPAVTVAAAHPPAADAAGTAVAAAGDLTVALFKEPQGKLPALRLAEKEFF</sequence>
<reference evidence="3 4" key="1">
    <citation type="submission" date="2020-08" db="EMBL/GenBank/DDBJ databases">
        <title>Functional genomics of gut bacteria from endangered species of beetles.</title>
        <authorList>
            <person name="Carlos-Shanley C."/>
        </authorList>
    </citation>
    <scope>NUCLEOTIDE SEQUENCE [LARGE SCALE GENOMIC DNA]</scope>
    <source>
        <strain evidence="3 4">S00198</strain>
    </source>
</reference>
<dbReference type="Pfam" id="PF00226">
    <property type="entry name" value="DnaJ"/>
    <property type="match status" value="1"/>
</dbReference>
<dbReference type="Proteomes" id="UP000575083">
    <property type="component" value="Unassembled WGS sequence"/>
</dbReference>
<dbReference type="SMART" id="SM00271">
    <property type="entry name" value="DnaJ"/>
    <property type="match status" value="1"/>
</dbReference>
<dbReference type="SUPFAM" id="SSF46565">
    <property type="entry name" value="Chaperone J-domain"/>
    <property type="match status" value="1"/>
</dbReference>
<protein>
    <recommendedName>
        <fullName evidence="2">J domain-containing protein</fullName>
    </recommendedName>
</protein>
<comment type="caution">
    <text evidence="3">The sequence shown here is derived from an EMBL/GenBank/DDBJ whole genome shotgun (WGS) entry which is preliminary data.</text>
</comment>
<evidence type="ECO:0000256" key="1">
    <source>
        <dbReference type="SAM" id="MobiDB-lite"/>
    </source>
</evidence>
<dbReference type="InterPro" id="IPR001623">
    <property type="entry name" value="DnaJ_domain"/>
</dbReference>
<evidence type="ECO:0000313" key="4">
    <source>
        <dbReference type="Proteomes" id="UP000575083"/>
    </source>
</evidence>
<dbReference type="PROSITE" id="PS50076">
    <property type="entry name" value="DNAJ_2"/>
    <property type="match status" value="1"/>
</dbReference>
<dbReference type="Gene3D" id="1.10.287.110">
    <property type="entry name" value="DnaJ domain"/>
    <property type="match status" value="1"/>
</dbReference>
<feature type="region of interest" description="Disordered" evidence="1">
    <location>
        <begin position="109"/>
        <end position="140"/>
    </location>
</feature>
<keyword evidence="4" id="KW-1185">Reference proteome</keyword>
<name>A0A7X0PLR6_9BURK</name>
<feature type="domain" description="J" evidence="2">
    <location>
        <begin position="10"/>
        <end position="75"/>
    </location>
</feature>
<gene>
    <name evidence="3" type="ORF">HNP48_006975</name>
</gene>
<dbReference type="CDD" id="cd06257">
    <property type="entry name" value="DnaJ"/>
    <property type="match status" value="1"/>
</dbReference>